<dbReference type="PANTHER" id="PTHR33546">
    <property type="entry name" value="LARGE, MULTIFUNCTIONAL SECRETED PROTEIN-RELATED"/>
    <property type="match status" value="1"/>
</dbReference>
<dbReference type="AlphaFoldDB" id="A0A225DQU2"/>
<dbReference type="InterPro" id="IPR055557">
    <property type="entry name" value="DUF7133"/>
</dbReference>
<dbReference type="EMBL" id="NIDE01000014">
    <property type="protein sequence ID" value="OWK38735.1"/>
    <property type="molecule type" value="Genomic_DNA"/>
</dbReference>
<gene>
    <name evidence="3" type="ORF">FRUB_07855</name>
</gene>
<evidence type="ECO:0000313" key="3">
    <source>
        <dbReference type="EMBL" id="OWK38735.1"/>
    </source>
</evidence>
<sequence length="498" mass="54781">MNSCRNRFAGLLVVCAFACPPARAEDVGGKWGTEEREREYYPIVNIPIPKNLVIEAGAFCPLPDGRLAVGTRYGEIYILGGLDEKKPTPTYHLYATGLDEIFGLAFRDGAFYVTQSCELTRVTDTKKDGKANRFETLSDAWGYANYHEYAFGSKFDQDGNLHVALGLSNSYDSYALFRGFILRVSEDGKTKAVASGLRSPGGIGTNEHGALFYIESQGPWNCSCSLKAVTPGSFLGHPASFNWYKYAPEMGPVPTAPRSGSRIVTEKERVTQLTPYAVIFPYIRMGRSITGFVADQTRGKFGPFDGQMFLGDYTQSIVMRATTEKVNGVWQGACYPFREGLSTGILNVEFTAGGRLMCGGTNRGWPVRGMKPFALERLDWSGKMPFEIRRLTIEPTGFTVAFTKPVDAATGRDPKAYKLGTFTHPYHGAYGGPEIEKTTPTVTAVTLAADGLSARLALGKLIRGHVYEFDLGALRSRDQDELLHRHAYYTLNEIPAAK</sequence>
<name>A0A225DQU2_9BACT</name>
<dbReference type="InterPro" id="IPR011042">
    <property type="entry name" value="6-blade_b-propeller_TolB-like"/>
</dbReference>
<feature type="signal peptide" evidence="1">
    <location>
        <begin position="1"/>
        <end position="24"/>
    </location>
</feature>
<comment type="caution">
    <text evidence="3">The sequence shown here is derived from an EMBL/GenBank/DDBJ whole genome shotgun (WGS) entry which is preliminary data.</text>
</comment>
<accession>A0A225DQU2</accession>
<protein>
    <submittedName>
        <fullName evidence="3">Putative large, multifunctional secreted protein</fullName>
    </submittedName>
</protein>
<reference evidence="4" key="1">
    <citation type="submission" date="2017-06" db="EMBL/GenBank/DDBJ databases">
        <title>Genome analysis of Fimbriiglobus ruber SP5, the first member of the order Planctomycetales with confirmed chitinolytic capability.</title>
        <authorList>
            <person name="Ravin N.V."/>
            <person name="Rakitin A.L."/>
            <person name="Ivanova A.A."/>
            <person name="Beletsky A.V."/>
            <person name="Kulichevskaya I.S."/>
            <person name="Mardanov A.V."/>
            <person name="Dedysh S.N."/>
        </authorList>
    </citation>
    <scope>NUCLEOTIDE SEQUENCE [LARGE SCALE GENOMIC DNA]</scope>
    <source>
        <strain evidence="4">SP5</strain>
    </source>
</reference>
<keyword evidence="4" id="KW-1185">Reference proteome</keyword>
<dbReference type="PANTHER" id="PTHR33546:SF1">
    <property type="entry name" value="LARGE, MULTIFUNCTIONAL SECRETED PROTEIN"/>
    <property type="match status" value="1"/>
</dbReference>
<dbReference type="Proteomes" id="UP000214646">
    <property type="component" value="Unassembled WGS sequence"/>
</dbReference>
<proteinExistence type="predicted"/>
<evidence type="ECO:0000259" key="2">
    <source>
        <dbReference type="Pfam" id="PF23500"/>
    </source>
</evidence>
<dbReference type="Gene3D" id="2.120.10.30">
    <property type="entry name" value="TolB, C-terminal domain"/>
    <property type="match status" value="1"/>
</dbReference>
<evidence type="ECO:0000313" key="4">
    <source>
        <dbReference type="Proteomes" id="UP000214646"/>
    </source>
</evidence>
<keyword evidence="1" id="KW-0732">Signal</keyword>
<dbReference type="RefSeq" id="WP_202974102.1">
    <property type="nucleotide sequence ID" value="NZ_NIDE01000014.1"/>
</dbReference>
<feature type="chain" id="PRO_5012104066" evidence="1">
    <location>
        <begin position="25"/>
        <end position="498"/>
    </location>
</feature>
<dbReference type="Pfam" id="PF23500">
    <property type="entry name" value="DUF7133"/>
    <property type="match status" value="1"/>
</dbReference>
<dbReference type="SUPFAM" id="SSF63829">
    <property type="entry name" value="Calcium-dependent phosphotriesterase"/>
    <property type="match status" value="1"/>
</dbReference>
<evidence type="ECO:0000256" key="1">
    <source>
        <dbReference type="SAM" id="SignalP"/>
    </source>
</evidence>
<feature type="domain" description="DUF7133" evidence="2">
    <location>
        <begin position="90"/>
        <end position="219"/>
    </location>
</feature>
<organism evidence="3 4">
    <name type="scientific">Fimbriiglobus ruber</name>
    <dbReference type="NCBI Taxonomy" id="1908690"/>
    <lineage>
        <taxon>Bacteria</taxon>
        <taxon>Pseudomonadati</taxon>
        <taxon>Planctomycetota</taxon>
        <taxon>Planctomycetia</taxon>
        <taxon>Gemmatales</taxon>
        <taxon>Gemmataceae</taxon>
        <taxon>Fimbriiglobus</taxon>
    </lineage>
</organism>